<evidence type="ECO:0000259" key="1">
    <source>
        <dbReference type="Pfam" id="PF04287"/>
    </source>
</evidence>
<name>A0ABV4NQG8_9GAMM</name>
<dbReference type="InterPro" id="IPR036814">
    <property type="entry name" value="YqcC-like_sf"/>
</dbReference>
<proteinExistence type="predicted"/>
<dbReference type="RefSeq" id="WP_371843900.1">
    <property type="nucleotide sequence ID" value="NZ_JBGMEL010000012.1"/>
</dbReference>
<dbReference type="Gene3D" id="1.20.1440.40">
    <property type="entry name" value="YqcC-like"/>
    <property type="match status" value="1"/>
</dbReference>
<evidence type="ECO:0000313" key="2">
    <source>
        <dbReference type="EMBL" id="MFA0791429.1"/>
    </source>
</evidence>
<dbReference type="PANTHER" id="PTHR39586:SF1">
    <property type="entry name" value="CYTOPLASMIC PROTEIN"/>
    <property type="match status" value="1"/>
</dbReference>
<accession>A0ABV4NQG8</accession>
<dbReference type="SUPFAM" id="SSF158452">
    <property type="entry name" value="YqcC-like"/>
    <property type="match status" value="1"/>
</dbReference>
<sequence>MSILASRFLPAGPACLSGMPESFAAQKGWPQVLDFMQAIYSEVADQLLQLEAELRLMALWQEEMPPAEALASSEPFCVDTLTLPQWLQFIFLPRMRQLVEGEMPLPQRCGIAPIAEEYFKNRGGAEPLVVILKGIDERLQRG</sequence>
<organism evidence="2 3">
    <name type="scientific">Microbulbifer echini</name>
    <dbReference type="NCBI Taxonomy" id="1529067"/>
    <lineage>
        <taxon>Bacteria</taxon>
        <taxon>Pseudomonadati</taxon>
        <taxon>Pseudomonadota</taxon>
        <taxon>Gammaproteobacteria</taxon>
        <taxon>Cellvibrionales</taxon>
        <taxon>Microbulbiferaceae</taxon>
        <taxon>Microbulbifer</taxon>
    </lineage>
</organism>
<protein>
    <submittedName>
        <fullName evidence="2">YqcC family protein</fullName>
    </submittedName>
</protein>
<reference evidence="2 3" key="1">
    <citation type="submission" date="2024-08" db="EMBL/GenBank/DDBJ databases">
        <authorList>
            <person name="Ishaq N."/>
        </authorList>
    </citation>
    <scope>NUCLEOTIDE SEQUENCE [LARGE SCALE GENOMIC DNA]</scope>
    <source>
        <strain evidence="2 3">JCM 30400</strain>
    </source>
</reference>
<gene>
    <name evidence="2" type="ORF">ACCI51_12800</name>
</gene>
<dbReference type="InterPro" id="IPR023376">
    <property type="entry name" value="YqcC-like_dom"/>
</dbReference>
<dbReference type="Pfam" id="PF04287">
    <property type="entry name" value="DUF446"/>
    <property type="match status" value="1"/>
</dbReference>
<dbReference type="InterPro" id="IPR007384">
    <property type="entry name" value="UCP006257"/>
</dbReference>
<dbReference type="Proteomes" id="UP001569414">
    <property type="component" value="Unassembled WGS sequence"/>
</dbReference>
<comment type="caution">
    <text evidence="2">The sequence shown here is derived from an EMBL/GenBank/DDBJ whole genome shotgun (WGS) entry which is preliminary data.</text>
</comment>
<dbReference type="PANTHER" id="PTHR39586">
    <property type="entry name" value="CYTOPLASMIC PROTEIN-RELATED"/>
    <property type="match status" value="1"/>
</dbReference>
<keyword evidence="3" id="KW-1185">Reference proteome</keyword>
<dbReference type="EMBL" id="JBGMEL010000012">
    <property type="protein sequence ID" value="MFA0791429.1"/>
    <property type="molecule type" value="Genomic_DNA"/>
</dbReference>
<evidence type="ECO:0000313" key="3">
    <source>
        <dbReference type="Proteomes" id="UP001569414"/>
    </source>
</evidence>
<feature type="domain" description="YqcC-like" evidence="1">
    <location>
        <begin position="43"/>
        <end position="137"/>
    </location>
</feature>